<dbReference type="STRING" id="1111735.GCA_000428045_00391"/>
<dbReference type="SUPFAM" id="SSF52540">
    <property type="entry name" value="P-loop containing nucleoside triphosphate hydrolases"/>
    <property type="match status" value="1"/>
</dbReference>
<gene>
    <name evidence="2" type="ORF">C0630_10070</name>
</gene>
<dbReference type="AlphaFoldDB" id="A0A2N6CWB2"/>
<organism evidence="2 3">
    <name type="scientific">Sedimenticola selenatireducens</name>
    <dbReference type="NCBI Taxonomy" id="191960"/>
    <lineage>
        <taxon>Bacteria</taxon>
        <taxon>Pseudomonadati</taxon>
        <taxon>Pseudomonadota</taxon>
        <taxon>Gammaproteobacteria</taxon>
        <taxon>Chromatiales</taxon>
        <taxon>Sedimenticolaceae</taxon>
        <taxon>Sedimenticola</taxon>
    </lineage>
</organism>
<dbReference type="Pfam" id="PF01636">
    <property type="entry name" value="APH"/>
    <property type="match status" value="1"/>
</dbReference>
<dbReference type="PANTHER" id="PTHR43883">
    <property type="entry name" value="SLR0207 PROTEIN"/>
    <property type="match status" value="1"/>
</dbReference>
<evidence type="ECO:0000313" key="2">
    <source>
        <dbReference type="EMBL" id="PLX61508.1"/>
    </source>
</evidence>
<dbReference type="PANTHER" id="PTHR43883:SF1">
    <property type="entry name" value="GLUCONOKINASE"/>
    <property type="match status" value="1"/>
</dbReference>
<dbReference type="RefSeq" id="WP_273439211.1">
    <property type="nucleotide sequence ID" value="NZ_PKUN01000014.1"/>
</dbReference>
<dbReference type="Pfam" id="PF13671">
    <property type="entry name" value="AAA_33"/>
    <property type="match status" value="1"/>
</dbReference>
<dbReference type="InterPro" id="IPR002575">
    <property type="entry name" value="Aminoglycoside_PTrfase"/>
</dbReference>
<protein>
    <recommendedName>
        <fullName evidence="1">Aminoglycoside phosphotransferase domain-containing protein</fullName>
    </recommendedName>
</protein>
<dbReference type="EMBL" id="PKUN01000014">
    <property type="protein sequence ID" value="PLX61508.1"/>
    <property type="molecule type" value="Genomic_DNA"/>
</dbReference>
<evidence type="ECO:0000259" key="1">
    <source>
        <dbReference type="Pfam" id="PF01636"/>
    </source>
</evidence>
<accession>A0A2N6CWB2</accession>
<dbReference type="SUPFAM" id="SSF56112">
    <property type="entry name" value="Protein kinase-like (PK-like)"/>
    <property type="match status" value="1"/>
</dbReference>
<evidence type="ECO:0000313" key="3">
    <source>
        <dbReference type="Proteomes" id="UP000235015"/>
    </source>
</evidence>
<dbReference type="InterPro" id="IPR052732">
    <property type="entry name" value="Cell-binding_unc_protein"/>
</dbReference>
<dbReference type="InterPro" id="IPR027417">
    <property type="entry name" value="P-loop_NTPase"/>
</dbReference>
<dbReference type="Gene3D" id="3.40.50.300">
    <property type="entry name" value="P-loop containing nucleotide triphosphate hydrolases"/>
    <property type="match status" value="1"/>
</dbReference>
<dbReference type="InterPro" id="IPR011009">
    <property type="entry name" value="Kinase-like_dom_sf"/>
</dbReference>
<feature type="domain" description="Aminoglycoside phosphotransferase" evidence="1">
    <location>
        <begin position="93"/>
        <end position="284"/>
    </location>
</feature>
<name>A0A2N6CWB2_9GAMM</name>
<dbReference type="Proteomes" id="UP000235015">
    <property type="component" value="Unassembled WGS sequence"/>
</dbReference>
<dbReference type="Gene3D" id="3.90.1200.10">
    <property type="match status" value="1"/>
</dbReference>
<reference evidence="2 3" key="1">
    <citation type="submission" date="2017-11" db="EMBL/GenBank/DDBJ databases">
        <title>Genome-resolved metagenomics identifies genetic mobility, metabolic interactions, and unexpected diversity in perchlorate-reducing communities.</title>
        <authorList>
            <person name="Barnum T.P."/>
            <person name="Figueroa I.A."/>
            <person name="Carlstrom C.I."/>
            <person name="Lucas L.N."/>
            <person name="Engelbrektson A.L."/>
            <person name="Coates J.D."/>
        </authorList>
    </citation>
    <scope>NUCLEOTIDE SEQUENCE [LARGE SCALE GENOMIC DNA]</scope>
    <source>
        <strain evidence="2">BM301</strain>
    </source>
</reference>
<sequence length="520" mass="58144">MSRSNQHAQLVDGLRQPACWPDGIGPDRVIETHISTVLLVGGYAYKIKKPLDLGFLDFSTLARRRHFCQEEIRLNGRLAPDVYLEVIPIGGTPEAPQPFASPAIEYAVRMRRFDQTGLLSEHLELVTPSLVDRLADRLAGFHAEIGRVDSRATWGDPEAVLFPMLENFAQIRPLTEDTQALSLLERIARWTEERAGQLAPLLRKRKAGGFIRECHGDLHLCNIALDGDALLIFDGIEFNPALRWIDVISELAFLLMDLDQKDLQPLARRLLNRYLELSGDYEALPLLGFYQTYRAMVRAKVTAIRLDQPDISPKMQEELTAGFSSYLQLALRYTGEGGGGLIITHGLSGSGKSTQTMSCIERLPAVRVRSDVERRRLAGIEGSRSSGSALGGGIYATNFSARTYERLQQLAEAIIQSGRVAIVDATFLRQADRQRFRKLAADLDVPFLMLDFRVAEAVLRQRIRQRQQQGSDPSEATLNVLEQQLATAEPLSEDELKYVVAVESDHLPMDEIRTILCVLD</sequence>
<comment type="caution">
    <text evidence="2">The sequence shown here is derived from an EMBL/GenBank/DDBJ whole genome shotgun (WGS) entry which is preliminary data.</text>
</comment>
<proteinExistence type="predicted"/>